<sequence length="78" mass="8883">AQERRGPPGLSLHQGGDDRRHRIHDPFDLRQGRRYPESRHRPQHPPGLDRGPAAAAGPRRPRLAVQLALRQHGLRQEV</sequence>
<organism evidence="2">
    <name type="scientific">uncultured Microvirga sp</name>
    <dbReference type="NCBI Taxonomy" id="412392"/>
    <lineage>
        <taxon>Bacteria</taxon>
        <taxon>Pseudomonadati</taxon>
        <taxon>Pseudomonadota</taxon>
        <taxon>Alphaproteobacteria</taxon>
        <taxon>Hyphomicrobiales</taxon>
        <taxon>Methylobacteriaceae</taxon>
        <taxon>Microvirga</taxon>
        <taxon>environmental samples</taxon>
    </lineage>
</organism>
<feature type="compositionally biased region" description="Low complexity" evidence="1">
    <location>
        <begin position="46"/>
        <end position="58"/>
    </location>
</feature>
<feature type="non-terminal residue" evidence="2">
    <location>
        <position position="78"/>
    </location>
</feature>
<feature type="compositionally biased region" description="Basic and acidic residues" evidence="1">
    <location>
        <begin position="15"/>
        <end position="40"/>
    </location>
</feature>
<keyword evidence="2" id="KW-0689">Ribosomal protein</keyword>
<keyword evidence="2" id="KW-0687">Ribonucleoprotein</keyword>
<dbReference type="EMBL" id="CADCUC010000330">
    <property type="protein sequence ID" value="CAA9335212.1"/>
    <property type="molecule type" value="Genomic_DNA"/>
</dbReference>
<feature type="region of interest" description="Disordered" evidence="1">
    <location>
        <begin position="1"/>
        <end position="62"/>
    </location>
</feature>
<evidence type="ECO:0000256" key="1">
    <source>
        <dbReference type="SAM" id="MobiDB-lite"/>
    </source>
</evidence>
<evidence type="ECO:0000313" key="2">
    <source>
        <dbReference type="EMBL" id="CAA9335212.1"/>
    </source>
</evidence>
<accession>A0A6J4LJA1</accession>
<feature type="non-terminal residue" evidence="2">
    <location>
        <position position="1"/>
    </location>
</feature>
<protein>
    <submittedName>
        <fullName evidence="2">LSU ribosomal protein L31p @ LSU ribosomal protein L31p, zinc-independent</fullName>
    </submittedName>
</protein>
<dbReference type="AlphaFoldDB" id="A0A6J4LJA1"/>
<reference evidence="2" key="1">
    <citation type="submission" date="2020-02" db="EMBL/GenBank/DDBJ databases">
        <authorList>
            <person name="Meier V. D."/>
        </authorList>
    </citation>
    <scope>NUCLEOTIDE SEQUENCE</scope>
    <source>
        <strain evidence="2">AVDCRST_MAG90</strain>
    </source>
</reference>
<dbReference type="GO" id="GO:0005840">
    <property type="term" value="C:ribosome"/>
    <property type="evidence" value="ECO:0007669"/>
    <property type="project" value="UniProtKB-KW"/>
</dbReference>
<gene>
    <name evidence="2" type="ORF">AVDCRST_MAG90-1694</name>
</gene>
<name>A0A6J4LJA1_9HYPH</name>
<proteinExistence type="predicted"/>